<dbReference type="Pfam" id="PF04542">
    <property type="entry name" value="Sigma70_r2"/>
    <property type="match status" value="1"/>
</dbReference>
<evidence type="ECO:0000256" key="1">
    <source>
        <dbReference type="ARBA" id="ARBA00010641"/>
    </source>
</evidence>
<dbReference type="InterPro" id="IPR036388">
    <property type="entry name" value="WH-like_DNA-bd_sf"/>
</dbReference>
<evidence type="ECO:0000313" key="10">
    <source>
        <dbReference type="EMBL" id="TNC14840.1"/>
    </source>
</evidence>
<dbReference type="InterPro" id="IPR007627">
    <property type="entry name" value="RNA_pol_sigma70_r2"/>
</dbReference>
<comment type="similarity">
    <text evidence="1 6">Belongs to the sigma-70 factor family. ECF subfamily.</text>
</comment>
<dbReference type="EMBL" id="VDDA01000002">
    <property type="protein sequence ID" value="TNC14840.1"/>
    <property type="molecule type" value="Genomic_DNA"/>
</dbReference>
<evidence type="ECO:0000256" key="6">
    <source>
        <dbReference type="RuleBase" id="RU000716"/>
    </source>
</evidence>
<dbReference type="OrthoDB" id="9797134at2"/>
<dbReference type="InterPro" id="IPR000838">
    <property type="entry name" value="RNA_pol_sigma70_ECF_CS"/>
</dbReference>
<dbReference type="GO" id="GO:0016987">
    <property type="term" value="F:sigma factor activity"/>
    <property type="evidence" value="ECO:0007669"/>
    <property type="project" value="UniProtKB-KW"/>
</dbReference>
<reference evidence="10 11" key="1">
    <citation type="submission" date="2019-06" db="EMBL/GenBank/DDBJ databases">
        <title>Genome of Methylobacterium sp. 17Sr1-39.</title>
        <authorList>
            <person name="Seo T."/>
        </authorList>
    </citation>
    <scope>NUCLEOTIDE SEQUENCE [LARGE SCALE GENOMIC DNA]</scope>
    <source>
        <strain evidence="10 11">17Sr1-39</strain>
    </source>
</reference>
<sequence length="255" mass="27660">MKTDQTISLTESPVPTSSLSRHILGDHLRQSLQDYFTPTGQAALPARLAELLARFEAVLAARGEAISFDFRNALMAALPALRTFGLSLSHDGVRADDLVQETCARAWANQHRFQPGTNFTAWLFTIMRNQFYTDLRKGRREVEDGDGLLAGQLAAPADQDHASTLRVVQERMQALPEAQREALLLIGAEGFTYEEAALRLGCQVGTVKSRVSRARAALLTALGEVTEQSSAGRGRLGGNRGGEMVGEVGLEPTKA</sequence>
<dbReference type="SUPFAM" id="SSF88946">
    <property type="entry name" value="Sigma2 domain of RNA polymerase sigma factors"/>
    <property type="match status" value="1"/>
</dbReference>
<dbReference type="AlphaFoldDB" id="A0A5C4LMP3"/>
<dbReference type="GO" id="GO:0003677">
    <property type="term" value="F:DNA binding"/>
    <property type="evidence" value="ECO:0007669"/>
    <property type="project" value="UniProtKB-KW"/>
</dbReference>
<evidence type="ECO:0000259" key="8">
    <source>
        <dbReference type="Pfam" id="PF04542"/>
    </source>
</evidence>
<evidence type="ECO:0000256" key="5">
    <source>
        <dbReference type="ARBA" id="ARBA00023163"/>
    </source>
</evidence>
<dbReference type="Gene3D" id="1.10.10.10">
    <property type="entry name" value="Winged helix-like DNA-binding domain superfamily/Winged helix DNA-binding domain"/>
    <property type="match status" value="1"/>
</dbReference>
<dbReference type="InterPro" id="IPR013249">
    <property type="entry name" value="RNA_pol_sigma70_r4_t2"/>
</dbReference>
<dbReference type="PROSITE" id="PS01063">
    <property type="entry name" value="SIGMA70_ECF"/>
    <property type="match status" value="1"/>
</dbReference>
<comment type="caution">
    <text evidence="10">The sequence shown here is derived from an EMBL/GenBank/DDBJ whole genome shotgun (WGS) entry which is preliminary data.</text>
</comment>
<dbReference type="SUPFAM" id="SSF88659">
    <property type="entry name" value="Sigma3 and sigma4 domains of RNA polymerase sigma factors"/>
    <property type="match status" value="1"/>
</dbReference>
<dbReference type="Gene3D" id="1.10.1740.10">
    <property type="match status" value="1"/>
</dbReference>
<dbReference type="Proteomes" id="UP000305267">
    <property type="component" value="Unassembled WGS sequence"/>
</dbReference>
<keyword evidence="4 6" id="KW-0238">DNA-binding</keyword>
<keyword evidence="3 6" id="KW-0731">Sigma factor</keyword>
<feature type="region of interest" description="Disordered" evidence="7">
    <location>
        <begin position="229"/>
        <end position="255"/>
    </location>
</feature>
<dbReference type="PANTHER" id="PTHR43133:SF25">
    <property type="entry name" value="RNA POLYMERASE SIGMA FACTOR RFAY-RELATED"/>
    <property type="match status" value="1"/>
</dbReference>
<dbReference type="PANTHER" id="PTHR43133">
    <property type="entry name" value="RNA POLYMERASE ECF-TYPE SIGMA FACTO"/>
    <property type="match status" value="1"/>
</dbReference>
<feature type="compositionally biased region" description="Gly residues" evidence="7">
    <location>
        <begin position="234"/>
        <end position="244"/>
    </location>
</feature>
<dbReference type="CDD" id="cd06171">
    <property type="entry name" value="Sigma70_r4"/>
    <property type="match status" value="1"/>
</dbReference>
<evidence type="ECO:0000256" key="3">
    <source>
        <dbReference type="ARBA" id="ARBA00023082"/>
    </source>
</evidence>
<feature type="domain" description="RNA polymerase sigma factor 70 region 4 type 2" evidence="9">
    <location>
        <begin position="167"/>
        <end position="218"/>
    </location>
</feature>
<gene>
    <name evidence="10" type="ORF">FF100_04465</name>
</gene>
<keyword evidence="2 6" id="KW-0805">Transcription regulation</keyword>
<accession>A0A5C4LMP3</accession>
<name>A0A5C4LMP3_9HYPH</name>
<feature type="domain" description="RNA polymerase sigma-70 region 2" evidence="8">
    <location>
        <begin position="78"/>
        <end position="140"/>
    </location>
</feature>
<keyword evidence="11" id="KW-1185">Reference proteome</keyword>
<organism evidence="10 11">
    <name type="scientific">Methylobacterium terricola</name>
    <dbReference type="NCBI Taxonomy" id="2583531"/>
    <lineage>
        <taxon>Bacteria</taxon>
        <taxon>Pseudomonadati</taxon>
        <taxon>Pseudomonadota</taxon>
        <taxon>Alphaproteobacteria</taxon>
        <taxon>Hyphomicrobiales</taxon>
        <taxon>Methylobacteriaceae</taxon>
        <taxon>Methylobacterium</taxon>
    </lineage>
</organism>
<evidence type="ECO:0000256" key="4">
    <source>
        <dbReference type="ARBA" id="ARBA00023125"/>
    </source>
</evidence>
<evidence type="ECO:0000256" key="2">
    <source>
        <dbReference type="ARBA" id="ARBA00023015"/>
    </source>
</evidence>
<dbReference type="InterPro" id="IPR039425">
    <property type="entry name" value="RNA_pol_sigma-70-like"/>
</dbReference>
<dbReference type="GO" id="GO:0006352">
    <property type="term" value="P:DNA-templated transcription initiation"/>
    <property type="evidence" value="ECO:0007669"/>
    <property type="project" value="InterPro"/>
</dbReference>
<evidence type="ECO:0000313" key="11">
    <source>
        <dbReference type="Proteomes" id="UP000305267"/>
    </source>
</evidence>
<dbReference type="InterPro" id="IPR013324">
    <property type="entry name" value="RNA_pol_sigma_r3/r4-like"/>
</dbReference>
<dbReference type="InterPro" id="IPR014284">
    <property type="entry name" value="RNA_pol_sigma-70_dom"/>
</dbReference>
<dbReference type="InterPro" id="IPR013325">
    <property type="entry name" value="RNA_pol_sigma_r2"/>
</dbReference>
<evidence type="ECO:0000256" key="7">
    <source>
        <dbReference type="SAM" id="MobiDB-lite"/>
    </source>
</evidence>
<dbReference type="NCBIfam" id="TIGR02937">
    <property type="entry name" value="sigma70-ECF"/>
    <property type="match status" value="1"/>
</dbReference>
<dbReference type="Pfam" id="PF08281">
    <property type="entry name" value="Sigma70_r4_2"/>
    <property type="match status" value="1"/>
</dbReference>
<proteinExistence type="inferred from homology"/>
<keyword evidence="5 6" id="KW-0804">Transcription</keyword>
<evidence type="ECO:0000259" key="9">
    <source>
        <dbReference type="Pfam" id="PF08281"/>
    </source>
</evidence>
<protein>
    <recommendedName>
        <fullName evidence="6">RNA polymerase sigma factor</fullName>
    </recommendedName>
</protein>